<dbReference type="AlphaFoldDB" id="A0A0U1BPL7"/>
<proteinExistence type="predicted"/>
<dbReference type="Proteomes" id="UP000284557">
    <property type="component" value="Unassembled WGS sequence"/>
</dbReference>
<dbReference type="EMBL" id="CSUW01000006">
    <property type="protein sequence ID" value="CPT34673.1"/>
    <property type="molecule type" value="Genomic_DNA"/>
</dbReference>
<reference evidence="2 4" key="2">
    <citation type="submission" date="2018-08" db="EMBL/GenBank/DDBJ databases">
        <title>Linezolid Resistance in Mycobacterium abscessus: MIC Distribution and Comprehensive Investigation of Resistance Mechanisms.</title>
        <authorList>
            <person name="Ye M."/>
            <person name="Xu L."/>
            <person name="Zou Y."/>
            <person name="Li B."/>
            <person name="Guo Q."/>
            <person name="Zhang Y."/>
            <person name="Zhan M."/>
            <person name="Xu B."/>
            <person name="Yu F."/>
            <person name="Zhang Z."/>
            <person name="Chu H."/>
        </authorList>
    </citation>
    <scope>NUCLEOTIDE SEQUENCE [LARGE SCALE GENOMIC DNA]</scope>
    <source>
        <strain evidence="2 4">G143</strain>
    </source>
</reference>
<dbReference type="EMBL" id="QXBN01000021">
    <property type="protein sequence ID" value="RIT32943.1"/>
    <property type="molecule type" value="Genomic_DNA"/>
</dbReference>
<reference evidence="1 3" key="1">
    <citation type="submission" date="2015-03" db="EMBL/GenBank/DDBJ databases">
        <authorList>
            <consortium name="Pathogen Informatics"/>
            <person name="Murphy D."/>
        </authorList>
    </citation>
    <scope>NUCLEOTIDE SEQUENCE [LARGE SCALE GENOMIC DNA]</scope>
    <source>
        <strain evidence="1 3">PAP036</strain>
    </source>
</reference>
<dbReference type="Proteomes" id="UP000038487">
    <property type="component" value="Unassembled WGS sequence"/>
</dbReference>
<evidence type="ECO:0000313" key="2">
    <source>
        <dbReference type="EMBL" id="RIT32943.1"/>
    </source>
</evidence>
<evidence type="ECO:0000313" key="1">
    <source>
        <dbReference type="EMBL" id="CPT34673.1"/>
    </source>
</evidence>
<evidence type="ECO:0000313" key="4">
    <source>
        <dbReference type="Proteomes" id="UP000284557"/>
    </source>
</evidence>
<gene>
    <name evidence="2" type="ORF">D2E76_22580</name>
    <name evidence="1" type="ORF">ERS075527_02620</name>
</gene>
<sequence length="64" mass="6996">MAVFPGSTFQRSLPGGQSVTYTVRAVRFAPVPYAEVEPVGGGAREALSMWTVERMQTNQPLPDR</sequence>
<comment type="caution">
    <text evidence="1">The sequence shown here is derived from an EMBL/GenBank/DDBJ whole genome shotgun (WGS) entry which is preliminary data.</text>
</comment>
<accession>A0A0U1BPL7</accession>
<name>A0A0U1BPL7_9MYCO</name>
<evidence type="ECO:0000313" key="3">
    <source>
        <dbReference type="Proteomes" id="UP000038487"/>
    </source>
</evidence>
<organism evidence="1 3">
    <name type="scientific">Mycobacteroides abscessus</name>
    <dbReference type="NCBI Taxonomy" id="36809"/>
    <lineage>
        <taxon>Bacteria</taxon>
        <taxon>Bacillati</taxon>
        <taxon>Actinomycetota</taxon>
        <taxon>Actinomycetes</taxon>
        <taxon>Mycobacteriales</taxon>
        <taxon>Mycobacteriaceae</taxon>
        <taxon>Mycobacteroides</taxon>
    </lineage>
</organism>
<protein>
    <submittedName>
        <fullName evidence="1">Uncharacterized protein</fullName>
    </submittedName>
</protein>